<proteinExistence type="predicted"/>
<dbReference type="InterPro" id="IPR036322">
    <property type="entry name" value="WD40_repeat_dom_sf"/>
</dbReference>
<dbReference type="InterPro" id="IPR051681">
    <property type="entry name" value="Ser/Thr_Kinases-Pseudokinases"/>
</dbReference>
<feature type="compositionally biased region" description="Low complexity" evidence="3">
    <location>
        <begin position="552"/>
        <end position="569"/>
    </location>
</feature>
<protein>
    <recommendedName>
        <fullName evidence="4">Protein kinase domain-containing protein</fullName>
    </recommendedName>
</protein>
<dbReference type="EMBL" id="JALJOQ010000007">
    <property type="protein sequence ID" value="KAK9812417.1"/>
    <property type="molecule type" value="Genomic_DNA"/>
</dbReference>
<dbReference type="InterPro" id="IPR011009">
    <property type="entry name" value="Kinase-like_dom_sf"/>
</dbReference>
<dbReference type="Gene3D" id="2.130.10.10">
    <property type="entry name" value="YVTN repeat-like/Quinoprotein amine dehydrogenase"/>
    <property type="match status" value="1"/>
</dbReference>
<dbReference type="GO" id="GO:0005524">
    <property type="term" value="F:ATP binding"/>
    <property type="evidence" value="ECO:0007669"/>
    <property type="project" value="UniProtKB-KW"/>
</dbReference>
<evidence type="ECO:0000256" key="3">
    <source>
        <dbReference type="SAM" id="MobiDB-lite"/>
    </source>
</evidence>
<dbReference type="Pfam" id="PF07714">
    <property type="entry name" value="PK_Tyr_Ser-Thr"/>
    <property type="match status" value="1"/>
</dbReference>
<dbReference type="SUPFAM" id="SSF50978">
    <property type="entry name" value="WD40 repeat-like"/>
    <property type="match status" value="1"/>
</dbReference>
<reference evidence="5 6" key="1">
    <citation type="journal article" date="2024" name="Nat. Commun.">
        <title>Phylogenomics reveals the evolutionary origins of lichenization in chlorophyte algae.</title>
        <authorList>
            <person name="Puginier C."/>
            <person name="Libourel C."/>
            <person name="Otte J."/>
            <person name="Skaloud P."/>
            <person name="Haon M."/>
            <person name="Grisel S."/>
            <person name="Petersen M."/>
            <person name="Berrin J.G."/>
            <person name="Delaux P.M."/>
            <person name="Dal Grande F."/>
            <person name="Keller J."/>
        </authorList>
    </citation>
    <scope>NUCLEOTIDE SEQUENCE [LARGE SCALE GENOMIC DNA]</scope>
    <source>
        <strain evidence="5 6">SAG 2036</strain>
    </source>
</reference>
<comment type="caution">
    <text evidence="5">The sequence shown here is derived from an EMBL/GenBank/DDBJ whole genome shotgun (WGS) entry which is preliminary data.</text>
</comment>
<gene>
    <name evidence="5" type="ORF">WJX73_009185</name>
</gene>
<dbReference type="InterPro" id="IPR001245">
    <property type="entry name" value="Ser-Thr/Tyr_kinase_cat_dom"/>
</dbReference>
<evidence type="ECO:0000313" key="6">
    <source>
        <dbReference type="Proteomes" id="UP001465755"/>
    </source>
</evidence>
<feature type="region of interest" description="Disordered" evidence="3">
    <location>
        <begin position="521"/>
        <end position="579"/>
    </location>
</feature>
<dbReference type="PROSITE" id="PS50011">
    <property type="entry name" value="PROTEIN_KINASE_DOM"/>
    <property type="match status" value="1"/>
</dbReference>
<feature type="region of interest" description="Disordered" evidence="3">
    <location>
        <begin position="848"/>
        <end position="897"/>
    </location>
</feature>
<feature type="domain" description="Protein kinase" evidence="4">
    <location>
        <begin position="598"/>
        <end position="897"/>
    </location>
</feature>
<evidence type="ECO:0000256" key="2">
    <source>
        <dbReference type="ARBA" id="ARBA00022840"/>
    </source>
</evidence>
<dbReference type="Proteomes" id="UP001465755">
    <property type="component" value="Unassembled WGS sequence"/>
</dbReference>
<dbReference type="AlphaFoldDB" id="A0AAW1PUD2"/>
<evidence type="ECO:0000256" key="1">
    <source>
        <dbReference type="ARBA" id="ARBA00022741"/>
    </source>
</evidence>
<name>A0AAW1PUD2_9CHLO</name>
<keyword evidence="6" id="KW-1185">Reference proteome</keyword>
<evidence type="ECO:0000313" key="5">
    <source>
        <dbReference type="EMBL" id="KAK9812417.1"/>
    </source>
</evidence>
<dbReference type="SUPFAM" id="SSF56112">
    <property type="entry name" value="Protein kinase-like (PK-like)"/>
    <property type="match status" value="1"/>
</dbReference>
<dbReference type="PROSITE" id="PS00108">
    <property type="entry name" value="PROTEIN_KINASE_ST"/>
    <property type="match status" value="1"/>
</dbReference>
<dbReference type="PANTHER" id="PTHR44329">
    <property type="entry name" value="SERINE/THREONINE-PROTEIN KINASE TNNI3K-RELATED"/>
    <property type="match status" value="1"/>
</dbReference>
<dbReference type="InterPro" id="IPR000719">
    <property type="entry name" value="Prot_kinase_dom"/>
</dbReference>
<dbReference type="PANTHER" id="PTHR44329:SF298">
    <property type="entry name" value="MIXED LINEAGE KINASE DOMAIN-LIKE PROTEIN"/>
    <property type="match status" value="1"/>
</dbReference>
<dbReference type="InterPro" id="IPR008271">
    <property type="entry name" value="Ser/Thr_kinase_AS"/>
</dbReference>
<dbReference type="InterPro" id="IPR015943">
    <property type="entry name" value="WD40/YVTN_repeat-like_dom_sf"/>
</dbReference>
<keyword evidence="1" id="KW-0547">Nucleotide-binding</keyword>
<dbReference type="SMART" id="SM00220">
    <property type="entry name" value="S_TKc"/>
    <property type="match status" value="1"/>
</dbReference>
<evidence type="ECO:0000259" key="4">
    <source>
        <dbReference type="PROSITE" id="PS50011"/>
    </source>
</evidence>
<feature type="region of interest" description="Disordered" evidence="3">
    <location>
        <begin position="1"/>
        <end position="39"/>
    </location>
</feature>
<feature type="compositionally biased region" description="Low complexity" evidence="3">
    <location>
        <begin position="849"/>
        <end position="864"/>
    </location>
</feature>
<accession>A0AAW1PUD2</accession>
<organism evidence="5 6">
    <name type="scientific">Symbiochloris irregularis</name>
    <dbReference type="NCBI Taxonomy" id="706552"/>
    <lineage>
        <taxon>Eukaryota</taxon>
        <taxon>Viridiplantae</taxon>
        <taxon>Chlorophyta</taxon>
        <taxon>core chlorophytes</taxon>
        <taxon>Trebouxiophyceae</taxon>
        <taxon>Trebouxiales</taxon>
        <taxon>Trebouxiaceae</taxon>
        <taxon>Symbiochloris</taxon>
    </lineage>
</organism>
<keyword evidence="2" id="KW-0067">ATP-binding</keyword>
<dbReference type="Gene3D" id="1.10.510.10">
    <property type="entry name" value="Transferase(Phosphotransferase) domain 1"/>
    <property type="match status" value="2"/>
</dbReference>
<dbReference type="GO" id="GO:0004674">
    <property type="term" value="F:protein serine/threonine kinase activity"/>
    <property type="evidence" value="ECO:0007669"/>
    <property type="project" value="TreeGrafter"/>
</dbReference>
<sequence>MSAGECSKSSAAMLDPSLLPGLGSGPKEEDAASSPHPMQPDCVTLDLSAECTRVTNLLVLPPIVPDTLAQVWVAESHGQDSCFVTVHNALSEEAPQRLGPLESCVTCMDADNSGRVWLAHVDGSVSVHGRESCRNLCPDLKAFGCPVTAMAVDVHGAVWVASQQGSIKILEAISLRRHAGSASLSLSVRHQLTVVSEGWSSGPPQCEETGEAQLVHGGPIAVIQMYNFRCWTAGGTCTKCTIMEWGLRGRLRATRDVTDAGPVTAMTVLPRDSTEAEEPMSLLSTLQPESGPCWSLCFLESLNLWCAGYDCGKVLVQDLSALLQTQHDGPDIEFLRFQAHGVGLTAADCSDQVLVTAGNDAKVRVWIMSDMAAQDARHPLIPGSLSGGSSLPSDTPANPTCFRQELLDKYFTPANTGKALQAVQRALDSQTPLSGWLQDSAAAKHGTPNSSTISAMPRTMSTGMQHSDNTANDGRALDLLTDIMRLMHPSPSGSQSMDEYRTISGRRSSLESAVADHLAGFSADESSDPANTARPLSSSSSAAGRQVTASTLQGQSDSLQDLSGDGSSQEPLSSAELQTRRTLSEAGHLQWLLSMDQLDIVRKVAQGSIGEVYLARYQETDVAVKALRGLEELQRIVSMAPEDCRSNPMALKSWLVTSDSVTQSGSAGMIRSLEREVSILASMRHPNVVLFMGMVLDPPLIVSEWCSRGSVLDILSKALKNPRLAAQLTWQRRLHMALDAAKGVYQLHRHKPQIIHADLKSPNLVVDANWRVKVPWSGMNPFQIMTALEKGQRLDLPGPTPAEVAAGEGPIVRGLTELISQCWAQDPSQRPALPSVIAHLRSLLESRRSGAASATPRSSAAASAGGNGNTDQGVPVHGASEGQTQLLGGQARPPQDA</sequence>
<feature type="compositionally biased region" description="Polar residues" evidence="3">
    <location>
        <begin position="528"/>
        <end position="551"/>
    </location>
</feature>